<dbReference type="InterPro" id="IPR051534">
    <property type="entry name" value="CBASS_pafABC_assoc_protein"/>
</dbReference>
<keyword evidence="2" id="KW-1185">Reference proteome</keyword>
<proteinExistence type="predicted"/>
<dbReference type="PANTHER" id="PTHR34580">
    <property type="match status" value="1"/>
</dbReference>
<name>A0ABT9IU29_9BACL</name>
<gene>
    <name evidence="1" type="ORF">Q5Y73_01955</name>
</gene>
<reference evidence="1 2" key="1">
    <citation type="submission" date="2023-08" db="EMBL/GenBank/DDBJ databases">
        <authorList>
            <person name="Park J.-S."/>
        </authorList>
    </citation>
    <scope>NUCLEOTIDE SEQUENCE [LARGE SCALE GENOMIC DNA]</scope>
    <source>
        <strain evidence="1 2">2205SS18-9</strain>
    </source>
</reference>
<organism evidence="1 2">
    <name type="scientific">Chengkuizengella axinellae</name>
    <dbReference type="NCBI Taxonomy" id="3064388"/>
    <lineage>
        <taxon>Bacteria</taxon>
        <taxon>Bacillati</taxon>
        <taxon>Bacillota</taxon>
        <taxon>Bacilli</taxon>
        <taxon>Bacillales</taxon>
        <taxon>Paenibacillaceae</taxon>
        <taxon>Chengkuizengella</taxon>
    </lineage>
</organism>
<evidence type="ECO:0008006" key="3">
    <source>
        <dbReference type="Google" id="ProtNLM"/>
    </source>
</evidence>
<comment type="caution">
    <text evidence="1">The sequence shown here is derived from an EMBL/GenBank/DDBJ whole genome shotgun (WGS) entry which is preliminary data.</text>
</comment>
<sequence>MNKYPNSKSLAEKFEISTRQAHRDIEYMTSSMRAPLRYVAKHRGYEYTDDTYILPNIYLTEEEREVLQFLSYRYEQVNISNTGKNVSRLSHLFRQLSGIQSEPEQSIERLPMFEYNSVLLQMLSILTTAIKEKKMVELILQDGNRIETVVGYPTRLMYRYGEDYLFMNVSVEKEKQFPLKNISKVHVRQENEQDIPGLTGEIQNRVIGNNHSIQRKPFLARIKLKEQLKEESWYGFHAKKVDENHVYEIQFFDHDAFLSLLFEKEWKSIESPRWLKEQLQQRCSNILKKL</sequence>
<dbReference type="Proteomes" id="UP001231941">
    <property type="component" value="Unassembled WGS sequence"/>
</dbReference>
<dbReference type="PANTHER" id="PTHR34580:SF1">
    <property type="entry name" value="PROTEIN PAFC"/>
    <property type="match status" value="1"/>
</dbReference>
<evidence type="ECO:0000313" key="1">
    <source>
        <dbReference type="EMBL" id="MDP5272861.1"/>
    </source>
</evidence>
<protein>
    <recommendedName>
        <fullName evidence="3">WYL domain-containing protein</fullName>
    </recommendedName>
</protein>
<accession>A0ABT9IU29</accession>
<dbReference type="EMBL" id="JAVAMP010000001">
    <property type="protein sequence ID" value="MDP5272861.1"/>
    <property type="molecule type" value="Genomic_DNA"/>
</dbReference>
<dbReference type="RefSeq" id="WP_305990164.1">
    <property type="nucleotide sequence ID" value="NZ_JAVAMP010000001.1"/>
</dbReference>
<evidence type="ECO:0000313" key="2">
    <source>
        <dbReference type="Proteomes" id="UP001231941"/>
    </source>
</evidence>